<evidence type="ECO:0000313" key="1">
    <source>
        <dbReference type="EMBL" id="GIP16985.1"/>
    </source>
</evidence>
<dbReference type="EMBL" id="BOSE01000004">
    <property type="protein sequence ID" value="GIP16985.1"/>
    <property type="molecule type" value="Genomic_DNA"/>
</dbReference>
<evidence type="ECO:0000313" key="2">
    <source>
        <dbReference type="Proteomes" id="UP000683139"/>
    </source>
</evidence>
<proteinExistence type="predicted"/>
<accession>A0A920CY40</accession>
<comment type="caution">
    <text evidence="1">The sequence shown here is derived from an EMBL/GenBank/DDBJ whole genome shotgun (WGS) entry which is preliminary data.</text>
</comment>
<sequence>MMTDMYNLYIPATEVGVSENFIMMDETETDKMLMKSNIYG</sequence>
<name>A0A920CY40_9BACL</name>
<keyword evidence="2" id="KW-1185">Reference proteome</keyword>
<dbReference type="Proteomes" id="UP000683139">
    <property type="component" value="Unassembled WGS sequence"/>
</dbReference>
<reference evidence="1" key="1">
    <citation type="submission" date="2021-03" db="EMBL/GenBank/DDBJ databases">
        <title>Antimicrobial resistance genes in bacteria isolated from Japanese honey, and their potential for conferring macrolide and lincosamide resistance in the American foulbrood pathogen Paenibacillus larvae.</title>
        <authorList>
            <person name="Okamoto M."/>
            <person name="Kumagai M."/>
            <person name="Kanamori H."/>
            <person name="Takamatsu D."/>
        </authorList>
    </citation>
    <scope>NUCLEOTIDE SEQUENCE</scope>
    <source>
        <strain evidence="1">J40TS1</strain>
    </source>
</reference>
<protein>
    <submittedName>
        <fullName evidence="1">Uncharacterized protein</fullName>
    </submittedName>
</protein>
<gene>
    <name evidence="1" type="ORF">J40TS1_26270</name>
</gene>
<dbReference type="AlphaFoldDB" id="A0A920CY40"/>
<organism evidence="1 2">
    <name type="scientific">Paenibacillus montaniterrae</name>
    <dbReference type="NCBI Taxonomy" id="429341"/>
    <lineage>
        <taxon>Bacteria</taxon>
        <taxon>Bacillati</taxon>
        <taxon>Bacillota</taxon>
        <taxon>Bacilli</taxon>
        <taxon>Bacillales</taxon>
        <taxon>Paenibacillaceae</taxon>
        <taxon>Paenibacillus</taxon>
    </lineage>
</organism>